<reference evidence="7" key="1">
    <citation type="submission" date="2018-05" db="EMBL/GenBank/DDBJ databases">
        <authorList>
            <person name="Lanie J.A."/>
            <person name="Ng W.-L."/>
            <person name="Kazmierczak K.M."/>
            <person name="Andrzejewski T.M."/>
            <person name="Davidsen T.M."/>
            <person name="Wayne K.J."/>
            <person name="Tettelin H."/>
            <person name="Glass J.I."/>
            <person name="Rusch D."/>
            <person name="Podicherti R."/>
            <person name="Tsui H.-C.T."/>
            <person name="Winkler M.E."/>
        </authorList>
    </citation>
    <scope>NUCLEOTIDE SEQUENCE</scope>
</reference>
<dbReference type="PANTHER" id="PTHR10885">
    <property type="entry name" value="ISOPENTENYL-DIPHOSPHATE DELTA-ISOMERASE"/>
    <property type="match status" value="1"/>
</dbReference>
<dbReference type="NCBIfam" id="TIGR02150">
    <property type="entry name" value="IPP_isom_1"/>
    <property type="match status" value="1"/>
</dbReference>
<dbReference type="GO" id="GO:0004452">
    <property type="term" value="F:isopentenyl-diphosphate delta-isomerase activity"/>
    <property type="evidence" value="ECO:0007669"/>
    <property type="project" value="UniProtKB-EC"/>
</dbReference>
<comment type="pathway">
    <text evidence="1">Isoprenoid biosynthesis; dimethylallyl diphosphate biosynthesis; dimethylallyl diphosphate from isopentenyl diphosphate: step 1/1.</text>
</comment>
<accession>A0A381UK87</accession>
<dbReference type="NCBIfam" id="NF002995">
    <property type="entry name" value="PRK03759.1"/>
    <property type="match status" value="1"/>
</dbReference>
<dbReference type="InterPro" id="IPR011876">
    <property type="entry name" value="IsopentenylPP_isomerase_typ1"/>
</dbReference>
<sequence>CHNGSGKLHRAISVFIFNRDGDLLIQQRHAQKRLWGSAWSNSCCSHPRAGEETDVAARRRVAEELGLETHLTFLFKFEYRASFNELGSEHELCSVYAGQVDCEPIVNTNEIQAWEWVSSRELNRRIEQTPNDFTPWLRIEWARINDEFSEDLLCSFRRTP</sequence>
<dbReference type="InterPro" id="IPR000086">
    <property type="entry name" value="NUDIX_hydrolase_dom"/>
</dbReference>
<protein>
    <recommendedName>
        <fullName evidence="3">isopentenyl-diphosphate Delta-isomerase</fullName>
        <ecNumber evidence="3">5.3.3.2</ecNumber>
    </recommendedName>
</protein>
<dbReference type="EC" id="5.3.3.2" evidence="3"/>
<dbReference type="CDD" id="cd02885">
    <property type="entry name" value="NUDIX_IPP_Isomerase"/>
    <property type="match status" value="1"/>
</dbReference>
<evidence type="ECO:0000256" key="4">
    <source>
        <dbReference type="ARBA" id="ARBA00023229"/>
    </source>
</evidence>
<name>A0A381UK87_9ZZZZ</name>
<dbReference type="SUPFAM" id="SSF55811">
    <property type="entry name" value="Nudix"/>
    <property type="match status" value="1"/>
</dbReference>
<evidence type="ECO:0000313" key="7">
    <source>
        <dbReference type="EMBL" id="SVA28569.1"/>
    </source>
</evidence>
<dbReference type="InterPro" id="IPR015797">
    <property type="entry name" value="NUDIX_hydrolase-like_dom_sf"/>
</dbReference>
<organism evidence="7">
    <name type="scientific">marine metagenome</name>
    <dbReference type="NCBI Taxonomy" id="408172"/>
    <lineage>
        <taxon>unclassified sequences</taxon>
        <taxon>metagenomes</taxon>
        <taxon>ecological metagenomes</taxon>
    </lineage>
</organism>
<evidence type="ECO:0000256" key="1">
    <source>
        <dbReference type="ARBA" id="ARBA00004826"/>
    </source>
</evidence>
<proteinExistence type="inferred from homology"/>
<dbReference type="Pfam" id="PF00293">
    <property type="entry name" value="NUDIX"/>
    <property type="match status" value="1"/>
</dbReference>
<dbReference type="PANTHER" id="PTHR10885:SF0">
    <property type="entry name" value="ISOPENTENYL-DIPHOSPHATE DELTA-ISOMERASE"/>
    <property type="match status" value="1"/>
</dbReference>
<dbReference type="AlphaFoldDB" id="A0A381UK87"/>
<evidence type="ECO:0000259" key="6">
    <source>
        <dbReference type="PROSITE" id="PS51462"/>
    </source>
</evidence>
<dbReference type="GO" id="GO:0008299">
    <property type="term" value="P:isoprenoid biosynthetic process"/>
    <property type="evidence" value="ECO:0007669"/>
    <property type="project" value="UniProtKB-KW"/>
</dbReference>
<keyword evidence="4" id="KW-0414">Isoprene biosynthesis</keyword>
<keyword evidence="5" id="KW-0413">Isomerase</keyword>
<dbReference type="Gene3D" id="3.90.79.10">
    <property type="entry name" value="Nucleoside Triphosphate Pyrophosphohydrolase"/>
    <property type="match status" value="1"/>
</dbReference>
<evidence type="ECO:0000256" key="2">
    <source>
        <dbReference type="ARBA" id="ARBA00007579"/>
    </source>
</evidence>
<dbReference type="GO" id="GO:0050992">
    <property type="term" value="P:dimethylallyl diphosphate biosynthetic process"/>
    <property type="evidence" value="ECO:0007669"/>
    <property type="project" value="UniProtKB-UniPathway"/>
</dbReference>
<dbReference type="PROSITE" id="PS51462">
    <property type="entry name" value="NUDIX"/>
    <property type="match status" value="1"/>
</dbReference>
<dbReference type="UniPathway" id="UPA00059">
    <property type="reaction ID" value="UER00104"/>
</dbReference>
<dbReference type="EMBL" id="UINC01006608">
    <property type="protein sequence ID" value="SVA28569.1"/>
    <property type="molecule type" value="Genomic_DNA"/>
</dbReference>
<comment type="similarity">
    <text evidence="2">Belongs to the IPP isomerase type 1 family.</text>
</comment>
<evidence type="ECO:0000256" key="5">
    <source>
        <dbReference type="ARBA" id="ARBA00023235"/>
    </source>
</evidence>
<feature type="domain" description="Nudix hydrolase" evidence="6">
    <location>
        <begin position="7"/>
        <end position="139"/>
    </location>
</feature>
<feature type="non-terminal residue" evidence="7">
    <location>
        <position position="1"/>
    </location>
</feature>
<gene>
    <name evidence="7" type="ORF">METZ01_LOCUS81423</name>
</gene>
<evidence type="ECO:0000256" key="3">
    <source>
        <dbReference type="ARBA" id="ARBA00012057"/>
    </source>
</evidence>
<dbReference type="PIRSF" id="PIRSF018427">
    <property type="entry name" value="Isopntndiph_ism"/>
    <property type="match status" value="1"/>
</dbReference>